<keyword evidence="3" id="KW-1185">Reference proteome</keyword>
<proteinExistence type="predicted"/>
<gene>
    <name evidence="2" type="ORF">SNE25_22230</name>
</gene>
<dbReference type="InterPro" id="IPR050789">
    <property type="entry name" value="Diverse_Enzym_Activities"/>
</dbReference>
<name>A0ABZ0TGW0_9SPHI</name>
<dbReference type="Proteomes" id="UP001324380">
    <property type="component" value="Chromosome"/>
</dbReference>
<dbReference type="Pfam" id="PF00144">
    <property type="entry name" value="Beta-lactamase"/>
    <property type="match status" value="1"/>
</dbReference>
<feature type="domain" description="Beta-lactamase-related" evidence="1">
    <location>
        <begin position="53"/>
        <end position="340"/>
    </location>
</feature>
<dbReference type="EC" id="3.1.1.103" evidence="2"/>
<dbReference type="InterPro" id="IPR001466">
    <property type="entry name" value="Beta-lactam-related"/>
</dbReference>
<dbReference type="GO" id="GO:0016787">
    <property type="term" value="F:hydrolase activity"/>
    <property type="evidence" value="ECO:0007669"/>
    <property type="project" value="UniProtKB-KW"/>
</dbReference>
<dbReference type="SUPFAM" id="SSF56601">
    <property type="entry name" value="beta-lactamase/transpeptidase-like"/>
    <property type="match status" value="1"/>
</dbReference>
<keyword evidence="2" id="KW-0378">Hydrolase</keyword>
<dbReference type="PANTHER" id="PTHR43283">
    <property type="entry name" value="BETA-LACTAMASE-RELATED"/>
    <property type="match status" value="1"/>
</dbReference>
<protein>
    <submittedName>
        <fullName evidence="2">Serine hydrolase domain-containing protein</fullName>
        <ecNumber evidence="2">3.1.1.103</ecNumber>
    </submittedName>
</protein>
<dbReference type="PANTHER" id="PTHR43283:SF3">
    <property type="entry name" value="BETA-LACTAMASE FAMILY PROTEIN (AFU_ORTHOLOGUE AFUA_5G07500)"/>
    <property type="match status" value="1"/>
</dbReference>
<evidence type="ECO:0000313" key="3">
    <source>
        <dbReference type="Proteomes" id="UP001324380"/>
    </source>
</evidence>
<dbReference type="InterPro" id="IPR012338">
    <property type="entry name" value="Beta-lactam/transpept-like"/>
</dbReference>
<reference evidence="2 3" key="1">
    <citation type="submission" date="2023-11" db="EMBL/GenBank/DDBJ databases">
        <title>Analysis of the Genomes of Mucilaginibacter gossypii cycad 4 and M. sabulilitoris SNA2: microbes with the potential for plant growth promotion.</title>
        <authorList>
            <person name="Hirsch A.M."/>
            <person name="Humm E."/>
            <person name="Rubbi M."/>
            <person name="Del Vecchio G."/>
            <person name="Ha S.M."/>
            <person name="Pellegrini M."/>
            <person name="Gunsalus R.P."/>
        </authorList>
    </citation>
    <scope>NUCLEOTIDE SEQUENCE [LARGE SCALE GENOMIC DNA]</scope>
    <source>
        <strain evidence="2 3">SNA2</strain>
    </source>
</reference>
<organism evidence="2 3">
    <name type="scientific">Mucilaginibacter sabulilitoris</name>
    <dbReference type="NCBI Taxonomy" id="1173583"/>
    <lineage>
        <taxon>Bacteria</taxon>
        <taxon>Pseudomonadati</taxon>
        <taxon>Bacteroidota</taxon>
        <taxon>Sphingobacteriia</taxon>
        <taxon>Sphingobacteriales</taxon>
        <taxon>Sphingobacteriaceae</taxon>
        <taxon>Mucilaginibacter</taxon>
    </lineage>
</organism>
<dbReference type="Gene3D" id="3.40.710.10">
    <property type="entry name" value="DD-peptidase/beta-lactamase superfamily"/>
    <property type="match status" value="1"/>
</dbReference>
<dbReference type="EMBL" id="CP139558">
    <property type="protein sequence ID" value="WPU92041.1"/>
    <property type="molecule type" value="Genomic_DNA"/>
</dbReference>
<dbReference type="PROSITE" id="PS51257">
    <property type="entry name" value="PROKAR_LIPOPROTEIN"/>
    <property type="match status" value="1"/>
</dbReference>
<sequence>MKKLFIYAAFTTLLLSCSSKDDPKPPVGSTGKYDFSAVDKFLMDHLSVYGNHVAILVSQNGQVIYKQQINLAINSNLPIASASKWLSASVIMKLVDEHKLSLDDTVGKYLPIFTQNHKGNITIRQLFSLTAGFEGEIDADNIASKPEYHKDFTLAQAVDSIAVYSPLINPPGKAFNYCSTSMQIAGRIAELVSGESWQALFNKKIAGPCHMTAQYLQMSAQNPLIAGGVHTTAQDYLNFLQMIVNKGLYNGTRVLSEDAIATMELDQTRGAEIQTTPYVSNVYSPFPTSPVRYGIGNWRDEVDNSGNAVETSSPGLFGTHPWQDSKHLIAGIIFTRTEPRKSANISLQIRQMIRDIVDKSSN</sequence>
<dbReference type="RefSeq" id="WP_321561207.1">
    <property type="nucleotide sequence ID" value="NZ_CP139558.1"/>
</dbReference>
<evidence type="ECO:0000313" key="2">
    <source>
        <dbReference type="EMBL" id="WPU92041.1"/>
    </source>
</evidence>
<accession>A0ABZ0TGW0</accession>
<evidence type="ECO:0000259" key="1">
    <source>
        <dbReference type="Pfam" id="PF00144"/>
    </source>
</evidence>